<dbReference type="Gene3D" id="3.30.1640.10">
    <property type="entry name" value="mini-chromosome maintenance (MCM) complex, chain A, domain 1"/>
    <property type="match status" value="1"/>
</dbReference>
<dbReference type="InterPro" id="IPR001208">
    <property type="entry name" value="MCM_dom"/>
</dbReference>
<name>A0A0N4ZU09_PARTI</name>
<dbReference type="GO" id="GO:0000727">
    <property type="term" value="P:double-strand break repair via break-induced replication"/>
    <property type="evidence" value="ECO:0007669"/>
    <property type="project" value="TreeGrafter"/>
</dbReference>
<evidence type="ECO:0000256" key="6">
    <source>
        <dbReference type="ARBA" id="ARBA00022840"/>
    </source>
</evidence>
<keyword evidence="2 11" id="KW-0235">DNA replication</keyword>
<evidence type="ECO:0000256" key="1">
    <source>
        <dbReference type="ARBA" id="ARBA00004123"/>
    </source>
</evidence>
<dbReference type="InterPro" id="IPR033762">
    <property type="entry name" value="MCM_OB"/>
</dbReference>
<dbReference type="GO" id="GO:0005634">
    <property type="term" value="C:nucleus"/>
    <property type="evidence" value="ECO:0007669"/>
    <property type="project" value="UniProtKB-SubCell"/>
</dbReference>
<dbReference type="AlphaFoldDB" id="A0A0N4ZU09"/>
<dbReference type="Gene3D" id="2.20.28.10">
    <property type="match status" value="1"/>
</dbReference>
<dbReference type="Pfam" id="PF17855">
    <property type="entry name" value="MCM_lid"/>
    <property type="match status" value="1"/>
</dbReference>
<evidence type="ECO:0000259" key="12">
    <source>
        <dbReference type="PROSITE" id="PS50051"/>
    </source>
</evidence>
<dbReference type="GO" id="GO:0006270">
    <property type="term" value="P:DNA replication initiation"/>
    <property type="evidence" value="ECO:0007669"/>
    <property type="project" value="InterPro"/>
</dbReference>
<sequence length="733" mass="81832">MTTFDVTEVKNHLRDFFKTYYEEVNDDADGKKKVFVYDEQIKKCADRGSNVFYINLDNMKEIYPDLIDKFVNNSIRLQRIANEIIDELISEKRGVNLPQAKDALDSYLIQRIREESHIKTLQDENTPLQDSRRKFPPELLRRYDISIKTPSTDKALSVREVKSEYTGKLVTVTGVVIRASDVRPLTSVLTYSCDTCGCETYQTIKGPSFQPAIECPSRECQQSRGAGRLTMQVRGSKFTKFQEIKIQESANQVPVGSIPRSMTIDLFGEQCREVVPGDSVRVSGTLLPVMRGKGERNTGGGITTDSFLQATDLEKLNSDDSIEDENTKFTEEELEIANKPDIYDHLAYSIAPEIYGHIDVKKSLLLALVGGVDKNASGMKIRGNINVILMGDPGVAKSQLLGYVDRLSPRSAYTTGRGSSGVGLTAAVIKDPVTGEMTLEGGALVLADGGICCIDEFDKMLDGDRTAIHEVMEQQTISIAKAGILTTLNARTSIIAAANPAFGKFNPKRSIEDNLQLPAALLSRFDILWLIQDKPSRENDKRLATHISYVHMNEKQPEQAGRIPLSMNFMRKYIAICKKKNPLISATLSQRLVDMYTELRKHARASDDSTYTSPRILLGVVRMATAVARLRLADEVTMDDIEEAIRIMDVSKSSLNPEDNKGINRYENVWDNVFAVIRDLKETAVLDSGVSFDDVVTRSRAKGIKERDVGDAIKHFSKQGVLLMDECKRIHVF</sequence>
<keyword evidence="8 11" id="KW-0539">Nucleus</keyword>
<keyword evidence="7 10" id="KW-0238">DNA-binding</keyword>
<dbReference type="EC" id="3.6.4.12" evidence="11"/>
<dbReference type="InterPro" id="IPR027417">
    <property type="entry name" value="P-loop_NTPase"/>
</dbReference>
<evidence type="ECO:0000256" key="3">
    <source>
        <dbReference type="ARBA" id="ARBA00022741"/>
    </source>
</evidence>
<dbReference type="PANTHER" id="PTHR11630:SF26">
    <property type="entry name" value="DNA REPLICATION LICENSING FACTOR MCM7"/>
    <property type="match status" value="1"/>
</dbReference>
<dbReference type="Gene3D" id="2.40.50.140">
    <property type="entry name" value="Nucleic acid-binding proteins"/>
    <property type="match status" value="1"/>
</dbReference>
<organism evidence="13 14">
    <name type="scientific">Parastrongyloides trichosuri</name>
    <name type="common">Possum-specific nematode worm</name>
    <dbReference type="NCBI Taxonomy" id="131310"/>
    <lineage>
        <taxon>Eukaryota</taxon>
        <taxon>Metazoa</taxon>
        <taxon>Ecdysozoa</taxon>
        <taxon>Nematoda</taxon>
        <taxon>Chromadorea</taxon>
        <taxon>Rhabditida</taxon>
        <taxon>Tylenchina</taxon>
        <taxon>Panagrolaimomorpha</taxon>
        <taxon>Strongyloidoidea</taxon>
        <taxon>Strongyloididae</taxon>
        <taxon>Parastrongyloides</taxon>
    </lineage>
</organism>
<feature type="domain" description="MCM C-terminal AAA(+) ATPase" evidence="12">
    <location>
        <begin position="342"/>
        <end position="547"/>
    </location>
</feature>
<dbReference type="STRING" id="131310.A0A0N4ZU09"/>
<dbReference type="InterPro" id="IPR031327">
    <property type="entry name" value="MCM"/>
</dbReference>
<dbReference type="PROSITE" id="PS00847">
    <property type="entry name" value="MCM_1"/>
    <property type="match status" value="1"/>
</dbReference>
<dbReference type="GO" id="GO:0016887">
    <property type="term" value="F:ATP hydrolysis activity"/>
    <property type="evidence" value="ECO:0007669"/>
    <property type="project" value="RHEA"/>
</dbReference>
<evidence type="ECO:0000256" key="2">
    <source>
        <dbReference type="ARBA" id="ARBA00022705"/>
    </source>
</evidence>
<dbReference type="WBParaSite" id="PTRK_0001207400.1">
    <property type="protein sequence ID" value="PTRK_0001207400.1"/>
    <property type="gene ID" value="PTRK_0001207400"/>
</dbReference>
<dbReference type="InterPro" id="IPR003593">
    <property type="entry name" value="AAA+_ATPase"/>
</dbReference>
<evidence type="ECO:0000256" key="5">
    <source>
        <dbReference type="ARBA" id="ARBA00022806"/>
    </source>
</evidence>
<reference evidence="14" key="1">
    <citation type="submission" date="2017-02" db="UniProtKB">
        <authorList>
            <consortium name="WormBaseParasite"/>
        </authorList>
    </citation>
    <scope>IDENTIFICATION</scope>
</reference>
<keyword evidence="4 11" id="KW-0378">Hydrolase</keyword>
<dbReference type="Pfam" id="PF14551">
    <property type="entry name" value="MCM_N"/>
    <property type="match status" value="1"/>
</dbReference>
<dbReference type="InterPro" id="IPR018525">
    <property type="entry name" value="MCM_CS"/>
</dbReference>
<dbReference type="SMART" id="SM00350">
    <property type="entry name" value="MCM"/>
    <property type="match status" value="1"/>
</dbReference>
<dbReference type="SUPFAM" id="SSF50249">
    <property type="entry name" value="Nucleic acid-binding proteins"/>
    <property type="match status" value="1"/>
</dbReference>
<dbReference type="CDD" id="cd17758">
    <property type="entry name" value="MCM7"/>
    <property type="match status" value="1"/>
</dbReference>
<dbReference type="Proteomes" id="UP000038045">
    <property type="component" value="Unplaced"/>
</dbReference>
<evidence type="ECO:0000313" key="13">
    <source>
        <dbReference type="Proteomes" id="UP000038045"/>
    </source>
</evidence>
<dbReference type="Pfam" id="PF00493">
    <property type="entry name" value="MCM"/>
    <property type="match status" value="1"/>
</dbReference>
<keyword evidence="6 10" id="KW-0067">ATP-binding</keyword>
<dbReference type="Gene3D" id="3.40.50.300">
    <property type="entry name" value="P-loop containing nucleotide triphosphate hydrolases"/>
    <property type="match status" value="1"/>
</dbReference>
<dbReference type="GO" id="GO:0003697">
    <property type="term" value="F:single-stranded DNA binding"/>
    <property type="evidence" value="ECO:0007669"/>
    <property type="project" value="TreeGrafter"/>
</dbReference>
<protein>
    <recommendedName>
        <fullName evidence="11">DNA replication licensing factor MCM7</fullName>
        <ecNumber evidence="11">3.6.4.12</ecNumber>
    </recommendedName>
</protein>
<dbReference type="PRINTS" id="PR01663">
    <property type="entry name" value="MCMPROTEIN7"/>
</dbReference>
<evidence type="ECO:0000256" key="11">
    <source>
        <dbReference type="RuleBase" id="RU365012"/>
    </source>
</evidence>
<dbReference type="GO" id="GO:0006271">
    <property type="term" value="P:DNA strand elongation involved in DNA replication"/>
    <property type="evidence" value="ECO:0007669"/>
    <property type="project" value="TreeGrafter"/>
</dbReference>
<comment type="similarity">
    <text evidence="10">Belongs to the MCM family.</text>
</comment>
<evidence type="ECO:0000256" key="10">
    <source>
        <dbReference type="RuleBase" id="RU004070"/>
    </source>
</evidence>
<dbReference type="PRINTS" id="PR01657">
    <property type="entry name" value="MCMFAMILY"/>
</dbReference>
<keyword evidence="5 11" id="KW-0347">Helicase</keyword>
<dbReference type="SMART" id="SM00382">
    <property type="entry name" value="AAA"/>
    <property type="match status" value="1"/>
</dbReference>
<keyword evidence="9 11" id="KW-0131">Cell cycle</keyword>
<dbReference type="InterPro" id="IPR008050">
    <property type="entry name" value="MCM7"/>
</dbReference>
<dbReference type="GO" id="GO:0017116">
    <property type="term" value="F:single-stranded DNA helicase activity"/>
    <property type="evidence" value="ECO:0007669"/>
    <property type="project" value="TreeGrafter"/>
</dbReference>
<evidence type="ECO:0000256" key="8">
    <source>
        <dbReference type="ARBA" id="ARBA00023242"/>
    </source>
</evidence>
<keyword evidence="13" id="KW-1185">Reference proteome</keyword>
<dbReference type="InterPro" id="IPR012340">
    <property type="entry name" value="NA-bd_OB-fold"/>
</dbReference>
<evidence type="ECO:0000256" key="7">
    <source>
        <dbReference type="ARBA" id="ARBA00023125"/>
    </source>
</evidence>
<dbReference type="PANTHER" id="PTHR11630">
    <property type="entry name" value="DNA REPLICATION LICENSING FACTOR MCM FAMILY MEMBER"/>
    <property type="match status" value="1"/>
</dbReference>
<dbReference type="FunFam" id="2.20.28.10:FF:000004">
    <property type="entry name" value="DNA replication licensing factor MCM7"/>
    <property type="match status" value="1"/>
</dbReference>
<accession>A0A0N4ZU09</accession>
<comment type="function">
    <text evidence="11">Acts as component of the MCM2-7 complex (MCM complex) which is the replicative helicase essential for 'once per cell cycle' DNA replication initiation and elongation in eukaryotic cells. The active ATPase sites in the MCM2-7 ring are formed through the interaction surfaces of two neighboring subunits such that a critical structure of a conserved arginine finger motif is provided in trans relative to the ATP-binding site of the Walker A box of the adjacent subunit. The six ATPase active sites, however, are likely to contribute differentially to the complex helicase activity.</text>
</comment>
<comment type="subcellular location">
    <subcellularLocation>
        <location evidence="1 11">Nucleus</location>
    </subcellularLocation>
</comment>
<comment type="catalytic activity">
    <reaction evidence="11">
        <text>ATP + H2O = ADP + phosphate + H(+)</text>
        <dbReference type="Rhea" id="RHEA:13065"/>
        <dbReference type="ChEBI" id="CHEBI:15377"/>
        <dbReference type="ChEBI" id="CHEBI:15378"/>
        <dbReference type="ChEBI" id="CHEBI:30616"/>
        <dbReference type="ChEBI" id="CHEBI:43474"/>
        <dbReference type="ChEBI" id="CHEBI:456216"/>
        <dbReference type="EC" id="3.6.4.12"/>
    </reaction>
</comment>
<dbReference type="SUPFAM" id="SSF52540">
    <property type="entry name" value="P-loop containing nucleoside triphosphate hydrolases"/>
    <property type="match status" value="1"/>
</dbReference>
<gene>
    <name evidence="11" type="primary">MCM7</name>
</gene>
<dbReference type="InterPro" id="IPR027925">
    <property type="entry name" value="MCM_N"/>
</dbReference>
<dbReference type="GO" id="GO:0042555">
    <property type="term" value="C:MCM complex"/>
    <property type="evidence" value="ECO:0007669"/>
    <property type="project" value="InterPro"/>
</dbReference>
<evidence type="ECO:0000256" key="4">
    <source>
        <dbReference type="ARBA" id="ARBA00022801"/>
    </source>
</evidence>
<keyword evidence="3 10" id="KW-0547">Nucleotide-binding</keyword>
<dbReference type="InterPro" id="IPR041562">
    <property type="entry name" value="MCM_lid"/>
</dbReference>
<dbReference type="GO" id="GO:0005524">
    <property type="term" value="F:ATP binding"/>
    <property type="evidence" value="ECO:0007669"/>
    <property type="project" value="UniProtKB-KW"/>
</dbReference>
<dbReference type="PROSITE" id="PS50051">
    <property type="entry name" value="MCM_2"/>
    <property type="match status" value="1"/>
</dbReference>
<dbReference type="FunFam" id="3.40.50.300:FF:000826">
    <property type="entry name" value="Replicative DNA helicase Mcm"/>
    <property type="match status" value="1"/>
</dbReference>
<evidence type="ECO:0000256" key="9">
    <source>
        <dbReference type="ARBA" id="ARBA00023306"/>
    </source>
</evidence>
<evidence type="ECO:0000313" key="14">
    <source>
        <dbReference type="WBParaSite" id="PTRK_0001207400.1"/>
    </source>
</evidence>
<dbReference type="Pfam" id="PF17207">
    <property type="entry name" value="MCM_OB"/>
    <property type="match status" value="1"/>
</dbReference>
<proteinExistence type="inferred from homology"/>